<feature type="compositionally biased region" description="Low complexity" evidence="1">
    <location>
        <begin position="136"/>
        <end position="147"/>
    </location>
</feature>
<accession>A0A1E7F8C8</accession>
<feature type="region of interest" description="Disordered" evidence="1">
    <location>
        <begin position="1"/>
        <end position="40"/>
    </location>
</feature>
<proteinExistence type="predicted"/>
<dbReference type="AlphaFoldDB" id="A0A1E7F8C8"/>
<dbReference type="EMBL" id="KV784360">
    <property type="protein sequence ID" value="OEU14417.1"/>
    <property type="molecule type" value="Genomic_DNA"/>
</dbReference>
<dbReference type="KEGG" id="fcy:FRACYDRAFT_240956"/>
<dbReference type="OrthoDB" id="54554at2759"/>
<organism evidence="2 3">
    <name type="scientific">Fragilariopsis cylindrus CCMP1102</name>
    <dbReference type="NCBI Taxonomy" id="635003"/>
    <lineage>
        <taxon>Eukaryota</taxon>
        <taxon>Sar</taxon>
        <taxon>Stramenopiles</taxon>
        <taxon>Ochrophyta</taxon>
        <taxon>Bacillariophyta</taxon>
        <taxon>Bacillariophyceae</taxon>
        <taxon>Bacillariophycidae</taxon>
        <taxon>Bacillariales</taxon>
        <taxon>Bacillariaceae</taxon>
        <taxon>Fragilariopsis</taxon>
    </lineage>
</organism>
<keyword evidence="3" id="KW-1185">Reference proteome</keyword>
<feature type="compositionally biased region" description="Low complexity" evidence="1">
    <location>
        <begin position="26"/>
        <end position="40"/>
    </location>
</feature>
<evidence type="ECO:0000256" key="1">
    <source>
        <dbReference type="SAM" id="MobiDB-lite"/>
    </source>
</evidence>
<dbReference type="Proteomes" id="UP000095751">
    <property type="component" value="Unassembled WGS sequence"/>
</dbReference>
<gene>
    <name evidence="2" type="ORF">FRACYDRAFT_240956</name>
</gene>
<name>A0A1E7F8C8_9STRA</name>
<sequence>MVKASNRAQQRRSLPSSRTTIKRGKQSAAKQAKQKVNNQQKKGIHFPNDQIAQDHIQTIIIEILTKWRQCEPKQKKNGEPPFGSLAKLVKQYSKTQQWLENGNKVKMKWRNMSDINKNRINIALPLVELNNNNNKTTVAPTSPTTVSGKSGRPIGTTNKAKQELTKKFSQMKNDIALSWVENKLLPTDHTNKMTLKQLIANKQHEYQLDPDTYRVASTTIYSRICRDRLEVKGTGMKSPMLDAEPLIVMYINQSTDCNDTMNQREIIDYANSYVSGTPVEDDVIAWKLRHQVDLRDRYIEHGIKPTSANLGKGWFDGFIRRWGKEVQYKGSSNVDFYRTEHCTYEKFVEMYDNVYGLLVKWGYAEVLEQPLYYNGNGEVCDIDDPDQYGEPVYHRFKHPELFMAADECGTNTNMSKDKMSAGNKKRCSTKGVMAKLPACTSDCHFTTMVWTKLDGNPAICLVIIEKDGELSYSELHGLDVNALWIGDDTMFNEIKNINNDLDKEKKMKEMLAGSVFSVELLQLNTGPGKVFPGGPICTVNGIEIPTLVRRSASGGITPEILVDVLRLYDALVPRVPGDPPPGAILDGHGSRLSPEFMRYINNRDEEGKVVAGANHKWNICLGLPNGTAYWQVGDSSEQNGMYKNLTREAKEVIRVDQRINCERIKISRHHVLLIMSKVFDRSFGNVEGNKKAILQRGWNPLNRGCLSHPEVLKSKKVTLSQQTQSQQTLSQQTLSQLTVSDMSESQSESQIAMAATNRADPTRLAGMNVSEGKAQHYLSVLTTSTNRNVARERHHQEKKKLVQQQRLDNSDRSNLIDKFTGRLTSGGLTSQGHWGLGETTLSIVEGKTIAMLDKLAKKASKQYIRDMKTYISGKAAMEKSKHHYAAHAEGGVLYGVSNGPIRNKIVNGLRKASRWLLNDDYVDLIRYKQLGCVKQKSKIPNTLAERRVAWDSIYYIMNEPSPPVKPDNFITVVEANNDVEVEEIDIEALSRVNSDLPRTDASVEHFEAAQSLFTLTMTDECADSNYHGGQVWNTQISEI</sequence>
<feature type="region of interest" description="Disordered" evidence="1">
    <location>
        <begin position="135"/>
        <end position="156"/>
    </location>
</feature>
<evidence type="ECO:0000313" key="3">
    <source>
        <dbReference type="Proteomes" id="UP000095751"/>
    </source>
</evidence>
<dbReference type="InParanoid" id="A0A1E7F8C8"/>
<evidence type="ECO:0000313" key="2">
    <source>
        <dbReference type="EMBL" id="OEU14417.1"/>
    </source>
</evidence>
<protein>
    <submittedName>
        <fullName evidence="2">Uncharacterized protein</fullName>
    </submittedName>
</protein>
<reference evidence="2 3" key="1">
    <citation type="submission" date="2016-09" db="EMBL/GenBank/DDBJ databases">
        <title>Extensive genetic diversity and differential bi-allelic expression allows diatom success in the polar Southern Ocean.</title>
        <authorList>
            <consortium name="DOE Joint Genome Institute"/>
            <person name="Mock T."/>
            <person name="Otillar R.P."/>
            <person name="Strauss J."/>
            <person name="Dupont C."/>
            <person name="Frickenhaus S."/>
            <person name="Maumus F."/>
            <person name="Mcmullan M."/>
            <person name="Sanges R."/>
            <person name="Schmutz J."/>
            <person name="Toseland A."/>
            <person name="Valas R."/>
            <person name="Veluchamy A."/>
            <person name="Ward B.J."/>
            <person name="Allen A."/>
            <person name="Barry K."/>
            <person name="Falciatore A."/>
            <person name="Ferrante M."/>
            <person name="Fortunato A.E."/>
            <person name="Gloeckner G."/>
            <person name="Gruber A."/>
            <person name="Hipkin R."/>
            <person name="Janech M."/>
            <person name="Kroth P."/>
            <person name="Leese F."/>
            <person name="Lindquist E."/>
            <person name="Lyon B.R."/>
            <person name="Martin J."/>
            <person name="Mayer C."/>
            <person name="Parker M."/>
            <person name="Quesneville H."/>
            <person name="Raymond J."/>
            <person name="Uhlig C."/>
            <person name="Valentin K.U."/>
            <person name="Worden A.Z."/>
            <person name="Armbrust E.V."/>
            <person name="Bowler C."/>
            <person name="Green B."/>
            <person name="Moulton V."/>
            <person name="Van Oosterhout C."/>
            <person name="Grigoriev I."/>
        </authorList>
    </citation>
    <scope>NUCLEOTIDE SEQUENCE [LARGE SCALE GENOMIC DNA]</scope>
    <source>
        <strain evidence="2 3">CCMP1102</strain>
    </source>
</reference>
<feature type="compositionally biased region" description="Polar residues" evidence="1">
    <location>
        <begin position="1"/>
        <end position="19"/>
    </location>
</feature>